<protein>
    <submittedName>
        <fullName evidence="2">Uncharacterized protein</fullName>
    </submittedName>
</protein>
<gene>
    <name evidence="2" type="ORF">UT10_C0019G0034</name>
</gene>
<accession>A0A0G0NLB3</accession>
<dbReference type="AlphaFoldDB" id="A0A0G0NLB3"/>
<proteinExistence type="predicted"/>
<dbReference type="Proteomes" id="UP000033944">
    <property type="component" value="Unassembled WGS sequence"/>
</dbReference>
<sequence>MIQALKESEEDRKAGRVSPSFDNVKDAIDWLNNPKRRYLNES</sequence>
<name>A0A0G0NLB3_9BACT</name>
<reference evidence="2 3" key="1">
    <citation type="journal article" date="2015" name="Nature">
        <title>rRNA introns, odd ribosomes, and small enigmatic genomes across a large radiation of phyla.</title>
        <authorList>
            <person name="Brown C.T."/>
            <person name="Hug L.A."/>
            <person name="Thomas B.C."/>
            <person name="Sharon I."/>
            <person name="Castelle C.J."/>
            <person name="Singh A."/>
            <person name="Wilkins M.J."/>
            <person name="Williams K.H."/>
            <person name="Banfield J.F."/>
        </authorList>
    </citation>
    <scope>NUCLEOTIDE SEQUENCE [LARGE SCALE GENOMIC DNA]</scope>
</reference>
<organism evidence="2 3">
    <name type="scientific">Candidatus Woesebacteria bacterium GW2011_GWB1_38_8b</name>
    <dbReference type="NCBI Taxonomy" id="1618571"/>
    <lineage>
        <taxon>Bacteria</taxon>
        <taxon>Candidatus Woeseibacteriota</taxon>
    </lineage>
</organism>
<feature type="region of interest" description="Disordered" evidence="1">
    <location>
        <begin position="1"/>
        <end position="20"/>
    </location>
</feature>
<comment type="caution">
    <text evidence="2">The sequence shown here is derived from an EMBL/GenBank/DDBJ whole genome shotgun (WGS) entry which is preliminary data.</text>
</comment>
<feature type="compositionally biased region" description="Basic and acidic residues" evidence="1">
    <location>
        <begin position="1"/>
        <end position="14"/>
    </location>
</feature>
<dbReference type="EMBL" id="LBVN01000019">
    <property type="protein sequence ID" value="KKQ86674.1"/>
    <property type="molecule type" value="Genomic_DNA"/>
</dbReference>
<evidence type="ECO:0000256" key="1">
    <source>
        <dbReference type="SAM" id="MobiDB-lite"/>
    </source>
</evidence>
<evidence type="ECO:0000313" key="3">
    <source>
        <dbReference type="Proteomes" id="UP000033944"/>
    </source>
</evidence>
<evidence type="ECO:0000313" key="2">
    <source>
        <dbReference type="EMBL" id="KKQ86674.1"/>
    </source>
</evidence>